<dbReference type="AlphaFoldDB" id="A0A031LKK6"/>
<dbReference type="Pfam" id="PF06053">
    <property type="entry name" value="DUF929"/>
    <property type="match status" value="1"/>
</dbReference>
<keyword evidence="1" id="KW-0472">Membrane</keyword>
<keyword evidence="1" id="KW-0812">Transmembrane</keyword>
<evidence type="ECO:0008006" key="4">
    <source>
        <dbReference type="Google" id="ProtNLM"/>
    </source>
</evidence>
<evidence type="ECO:0000256" key="1">
    <source>
        <dbReference type="SAM" id="Phobius"/>
    </source>
</evidence>
<keyword evidence="3" id="KW-1185">Reference proteome</keyword>
<reference evidence="2 3" key="1">
    <citation type="submission" date="2014-03" db="EMBL/GenBank/DDBJ databases">
        <title>Draft genome sequence of the novel thermoacidophilic archaea Acidianus copahuensis ALE1 strain, isolated from Copahue volcanic area in Neuquen Argentina.</title>
        <authorList>
            <person name="Urbieta M.S."/>
            <person name="Rascovan N."/>
            <person name="Castro C."/>
            <person name="Revale S."/>
            <person name="Giaveno M.A."/>
            <person name="Vazquez M.P."/>
            <person name="Donati E.R."/>
        </authorList>
    </citation>
    <scope>NUCLEOTIDE SEQUENCE [LARGE SCALE GENOMIC DNA]</scope>
    <source>
        <strain evidence="2 3">ALE1</strain>
    </source>
</reference>
<dbReference type="InterPro" id="IPR009272">
    <property type="entry name" value="DUF929"/>
</dbReference>
<dbReference type="OrthoDB" id="57485at2157"/>
<dbReference type="EMBL" id="JFZT01000057">
    <property type="protein sequence ID" value="EZQ02025.1"/>
    <property type="molecule type" value="Genomic_DNA"/>
</dbReference>
<organism evidence="2 3">
    <name type="scientific">Candidatus Acidianus copahuensis</name>
    <dbReference type="NCBI Taxonomy" id="1160895"/>
    <lineage>
        <taxon>Archaea</taxon>
        <taxon>Thermoproteota</taxon>
        <taxon>Thermoprotei</taxon>
        <taxon>Sulfolobales</taxon>
        <taxon>Sulfolobaceae</taxon>
        <taxon>Acidianus</taxon>
    </lineage>
</organism>
<keyword evidence="1" id="KW-1133">Transmembrane helix</keyword>
<comment type="caution">
    <text evidence="2">The sequence shown here is derived from an EMBL/GenBank/DDBJ whole genome shotgun (WGS) entry which is preliminary data.</text>
</comment>
<dbReference type="Proteomes" id="UP000024332">
    <property type="component" value="Unassembled WGS sequence"/>
</dbReference>
<sequence length="261" mass="28520">MAKKAGSESKLIYVPFIILIVIIAGFIFMTTTPSHGQSEIPFAQFVKVSSTDYDSTPGQVSIYFISWYGCPLGATTSWPLYAALRAEGANLVVYPHYSIEGAIPGLIFNNSEDKISNDLVFHSLYLYNEYLNATPNGTPIHAIHSGGLRNEGLAELKSEAPSWLVNLVEKYQFNESATSDGSNLGPMAYYGNEPHIVTMLVITGPKGTWIMLGYPSSFISPQDVKSLGSPQQIYQEIQSGNIPTSILNAEQKILNIISEAE</sequence>
<protein>
    <recommendedName>
        <fullName evidence="4">DUF929 domain-containing protein</fullName>
    </recommendedName>
</protein>
<dbReference type="RefSeq" id="WP_048100413.1">
    <property type="nucleotide sequence ID" value="NZ_JFZT01000057.1"/>
</dbReference>
<feature type="transmembrane region" description="Helical" evidence="1">
    <location>
        <begin position="12"/>
        <end position="29"/>
    </location>
</feature>
<gene>
    <name evidence="2" type="ORF">CM19_11160</name>
</gene>
<proteinExistence type="predicted"/>
<evidence type="ECO:0000313" key="3">
    <source>
        <dbReference type="Proteomes" id="UP000024332"/>
    </source>
</evidence>
<name>A0A031LKK6_9CREN</name>
<evidence type="ECO:0000313" key="2">
    <source>
        <dbReference type="EMBL" id="EZQ02025.1"/>
    </source>
</evidence>
<accession>A0A031LKK6</accession>